<evidence type="ECO:0000259" key="4">
    <source>
        <dbReference type="Pfam" id="PF01420"/>
    </source>
</evidence>
<comment type="similarity">
    <text evidence="1">Belongs to the type-I restriction system S methylase family.</text>
</comment>
<feature type="domain" description="Type I restriction modification DNA specificity" evidence="4">
    <location>
        <begin position="2"/>
        <end position="183"/>
    </location>
</feature>
<dbReference type="AlphaFoldDB" id="H2BXK6"/>
<evidence type="ECO:0000256" key="3">
    <source>
        <dbReference type="ARBA" id="ARBA00023125"/>
    </source>
</evidence>
<dbReference type="GO" id="GO:0003677">
    <property type="term" value="F:DNA binding"/>
    <property type="evidence" value="ECO:0007669"/>
    <property type="project" value="UniProtKB-KW"/>
</dbReference>
<dbReference type="CDD" id="cd17256">
    <property type="entry name" value="RMtype1_S_EcoJA65PI-TRD1-CR1_like"/>
    <property type="match status" value="1"/>
</dbReference>
<reference evidence="6" key="1">
    <citation type="journal article" date="2012" name="Stand. Genomic Sci.">
        <title>Genome sequence of the Antarctic rhodopsins-containing flavobacterium Gillisia limnaea type strain (R-8282(T)).</title>
        <authorList>
            <person name="Riedel T."/>
            <person name="Held B."/>
            <person name="Nolan M."/>
            <person name="Lucas S."/>
            <person name="Lapidus A."/>
            <person name="Tice H."/>
            <person name="Del Rio T.G."/>
            <person name="Cheng J.F."/>
            <person name="Han C."/>
            <person name="Tapia R."/>
            <person name="Goodwin L.A."/>
            <person name="Pitluck S."/>
            <person name="Liolios K."/>
            <person name="Mavromatis K."/>
            <person name="Pagani I."/>
            <person name="Ivanova N."/>
            <person name="Mikhailova N."/>
            <person name="Pati A."/>
            <person name="Chen A."/>
            <person name="Palaniappan K."/>
            <person name="Land M."/>
            <person name="Rohde M."/>
            <person name="Tindall B.J."/>
            <person name="Detter J.C."/>
            <person name="Goker M."/>
            <person name="Bristow J."/>
            <person name="Eisen J.A."/>
            <person name="Markowitz V."/>
            <person name="Hugenholtz P."/>
            <person name="Kyrpides N.C."/>
            <person name="Klenk H.P."/>
            <person name="Woyke T."/>
        </authorList>
    </citation>
    <scope>NUCLEOTIDE SEQUENCE [LARGE SCALE GENOMIC DNA]</scope>
    <source>
        <strain evidence="6">DSM 15749 / LMG 21470 / R-8282</strain>
    </source>
</reference>
<keyword evidence="2" id="KW-0680">Restriction system</keyword>
<organism evidence="5 6">
    <name type="scientific">Gillisia limnaea (strain DSM 15749 / LMG 21470 / R-8282)</name>
    <dbReference type="NCBI Taxonomy" id="865937"/>
    <lineage>
        <taxon>Bacteria</taxon>
        <taxon>Pseudomonadati</taxon>
        <taxon>Bacteroidota</taxon>
        <taxon>Flavobacteriia</taxon>
        <taxon>Flavobacteriales</taxon>
        <taxon>Flavobacteriaceae</taxon>
        <taxon>Gillisia</taxon>
    </lineage>
</organism>
<dbReference type="SUPFAM" id="SSF116734">
    <property type="entry name" value="DNA methylase specificity domain"/>
    <property type="match status" value="2"/>
</dbReference>
<protein>
    <submittedName>
        <fullName evidence="5">Restriction modification system DNA specificity domain-containing protein</fullName>
    </submittedName>
</protein>
<name>H2BXK6_GILLR</name>
<dbReference type="Pfam" id="PF01420">
    <property type="entry name" value="Methylase_S"/>
    <property type="match status" value="2"/>
</dbReference>
<evidence type="ECO:0000256" key="2">
    <source>
        <dbReference type="ARBA" id="ARBA00022747"/>
    </source>
</evidence>
<dbReference type="EMBL" id="JH594606">
    <property type="protein sequence ID" value="EHQ03130.1"/>
    <property type="molecule type" value="Genomic_DNA"/>
</dbReference>
<keyword evidence="3" id="KW-0238">DNA-binding</keyword>
<dbReference type="Gene3D" id="3.90.220.20">
    <property type="entry name" value="DNA methylase specificity domains"/>
    <property type="match status" value="2"/>
</dbReference>
<evidence type="ECO:0000256" key="1">
    <source>
        <dbReference type="ARBA" id="ARBA00010923"/>
    </source>
</evidence>
<dbReference type="Proteomes" id="UP000003844">
    <property type="component" value="Unassembled WGS sequence"/>
</dbReference>
<dbReference type="HOGENOM" id="CLU_021095_2_1_10"/>
<proteinExistence type="inferred from homology"/>
<dbReference type="PANTHER" id="PTHR30408:SF13">
    <property type="entry name" value="TYPE I RESTRICTION ENZYME HINDI SPECIFICITY SUBUNIT"/>
    <property type="match status" value="1"/>
</dbReference>
<dbReference type="OrthoDB" id="9816225at2"/>
<dbReference type="PANTHER" id="PTHR30408">
    <property type="entry name" value="TYPE-1 RESTRICTION ENZYME ECOKI SPECIFICITY PROTEIN"/>
    <property type="match status" value="1"/>
</dbReference>
<gene>
    <name evidence="5" type="ORF">Gilli_2506</name>
</gene>
<evidence type="ECO:0000313" key="6">
    <source>
        <dbReference type="Proteomes" id="UP000003844"/>
    </source>
</evidence>
<evidence type="ECO:0000313" key="5">
    <source>
        <dbReference type="EMBL" id="EHQ03130.1"/>
    </source>
</evidence>
<accession>H2BXK6</accession>
<dbReference type="InterPro" id="IPR044946">
    <property type="entry name" value="Restrct_endonuc_typeI_TRD_sf"/>
</dbReference>
<keyword evidence="6" id="KW-1185">Reference proteome</keyword>
<dbReference type="InterPro" id="IPR000055">
    <property type="entry name" value="Restrct_endonuc_typeI_TRD"/>
</dbReference>
<feature type="domain" description="Type I restriction modification DNA specificity" evidence="4">
    <location>
        <begin position="214"/>
        <end position="378"/>
    </location>
</feature>
<dbReference type="RefSeq" id="WP_006989438.1">
    <property type="nucleotide sequence ID" value="NZ_JH594606.1"/>
</dbReference>
<sequence length="433" mass="49162">MPQNWKTYKLKDIVDQDRGISYGIVQPGKHDPNGVPILKINNLTGNSFNINDLHFVSKNVEEKYKKTRLRGGELLVSLVGSLGAVYTVPREMIGYNVVRALAVIPVLNEFSPNWVMYYLRAPFAQNILQQIATTSVQATINLKELREIIIPFPEKKERESIASILSAIDDKIELNLQMNKTLEEMAMALYKHWFFDFGPFQDGEFVESELGEIPKGWEVKTLEDIIRFSNGYAFKSKQLLKEEEQNSFHIFKMGHILKGGGLKADGTKSWIKKSDCKGLEKFILKTGDILMSMTDMKDNMTILAHTALMNEDNKYIVNQRVGLLRVANKYGIDYPFVFLLTNSSDFIQRLRSQANSGVQVNLSTSAIKSAKVVVPIKDVNIEFNNITLPYYESINQNALENQTLTQLRDTLLPKLISGEVRVIDVEKTLSEIL</sequence>
<dbReference type="CDD" id="cd17278">
    <property type="entry name" value="RMtype1_S_LdeBORF1052P-TRD2-CR2"/>
    <property type="match status" value="1"/>
</dbReference>
<dbReference type="InterPro" id="IPR052021">
    <property type="entry name" value="Type-I_RS_S_subunit"/>
</dbReference>
<dbReference type="STRING" id="865937.Gilli_2506"/>
<dbReference type="GO" id="GO:0009307">
    <property type="term" value="P:DNA restriction-modification system"/>
    <property type="evidence" value="ECO:0007669"/>
    <property type="project" value="UniProtKB-KW"/>
</dbReference>
<dbReference type="eggNOG" id="COG0732">
    <property type="taxonomic scope" value="Bacteria"/>
</dbReference>